<dbReference type="SUPFAM" id="SSF54534">
    <property type="entry name" value="FKBP-like"/>
    <property type="match status" value="1"/>
</dbReference>
<evidence type="ECO:0000256" key="8">
    <source>
        <dbReference type="PROSITE-ProRule" id="PRU00278"/>
    </source>
</evidence>
<dbReference type="EMBL" id="JARGYC010000031">
    <property type="protein sequence ID" value="MDF0601629.1"/>
    <property type="molecule type" value="Genomic_DNA"/>
</dbReference>
<comment type="caution">
    <text evidence="11">The sequence shown here is derived from an EMBL/GenBank/DDBJ whole genome shotgun (WGS) entry which is preliminary data.</text>
</comment>
<keyword evidence="12" id="KW-1185">Reference proteome</keyword>
<evidence type="ECO:0000256" key="2">
    <source>
        <dbReference type="ARBA" id="ARBA00007656"/>
    </source>
</evidence>
<keyword evidence="9" id="KW-0732">Signal</keyword>
<dbReference type="GO" id="GO:0003755">
    <property type="term" value="F:peptidyl-prolyl cis-trans isomerase activity"/>
    <property type="evidence" value="ECO:0007669"/>
    <property type="project" value="UniProtKB-KW"/>
</dbReference>
<evidence type="ECO:0000256" key="5">
    <source>
        <dbReference type="ARBA" id="ARBA00023110"/>
    </source>
</evidence>
<feature type="chain" id="PRO_5041966188" description="Parvulin-like PPIase" evidence="9">
    <location>
        <begin position="24"/>
        <end position="288"/>
    </location>
</feature>
<evidence type="ECO:0000256" key="4">
    <source>
        <dbReference type="ARBA" id="ARBA00018370"/>
    </source>
</evidence>
<proteinExistence type="inferred from homology"/>
<dbReference type="PANTHER" id="PTHR47245">
    <property type="entry name" value="PEPTIDYLPROLYL ISOMERASE"/>
    <property type="match status" value="1"/>
</dbReference>
<dbReference type="InterPro" id="IPR000297">
    <property type="entry name" value="PPIase_PpiC"/>
</dbReference>
<gene>
    <name evidence="11" type="ORF">P1J78_12865</name>
</gene>
<evidence type="ECO:0000256" key="3">
    <source>
        <dbReference type="ARBA" id="ARBA00013194"/>
    </source>
</evidence>
<organism evidence="11 12">
    <name type="scientific">Psychromarinibacter sediminicola</name>
    <dbReference type="NCBI Taxonomy" id="3033385"/>
    <lineage>
        <taxon>Bacteria</taxon>
        <taxon>Pseudomonadati</taxon>
        <taxon>Pseudomonadota</taxon>
        <taxon>Alphaproteobacteria</taxon>
        <taxon>Rhodobacterales</taxon>
        <taxon>Paracoccaceae</taxon>
        <taxon>Psychromarinibacter</taxon>
    </lineage>
</organism>
<dbReference type="AlphaFoldDB" id="A0AAE3TA47"/>
<accession>A0AAE3TA47</accession>
<comment type="similarity">
    <text evidence="2">Belongs to the PpiC/parvulin rotamase family.</text>
</comment>
<dbReference type="InterPro" id="IPR023058">
    <property type="entry name" value="PPIase_PpiC_CS"/>
</dbReference>
<dbReference type="Pfam" id="PF00639">
    <property type="entry name" value="Rotamase"/>
    <property type="match status" value="1"/>
</dbReference>
<dbReference type="Proteomes" id="UP001220964">
    <property type="component" value="Unassembled WGS sequence"/>
</dbReference>
<dbReference type="PROSITE" id="PS50198">
    <property type="entry name" value="PPIC_PPIASE_2"/>
    <property type="match status" value="1"/>
</dbReference>
<comment type="catalytic activity">
    <reaction evidence="1">
        <text>[protein]-peptidylproline (omega=180) = [protein]-peptidylproline (omega=0)</text>
        <dbReference type="Rhea" id="RHEA:16237"/>
        <dbReference type="Rhea" id="RHEA-COMP:10747"/>
        <dbReference type="Rhea" id="RHEA-COMP:10748"/>
        <dbReference type="ChEBI" id="CHEBI:83833"/>
        <dbReference type="ChEBI" id="CHEBI:83834"/>
        <dbReference type="EC" id="5.2.1.8"/>
    </reaction>
</comment>
<dbReference type="SUPFAM" id="SSF109998">
    <property type="entry name" value="Triger factor/SurA peptide-binding domain-like"/>
    <property type="match status" value="1"/>
</dbReference>
<evidence type="ECO:0000313" key="11">
    <source>
        <dbReference type="EMBL" id="MDF0601629.1"/>
    </source>
</evidence>
<dbReference type="EC" id="5.2.1.8" evidence="3"/>
<dbReference type="InterPro" id="IPR027304">
    <property type="entry name" value="Trigger_fact/SurA_dom_sf"/>
</dbReference>
<reference evidence="11" key="1">
    <citation type="submission" date="2023-03" db="EMBL/GenBank/DDBJ databases">
        <title>Multiphase analysis and comparison of six strains from genera Psychromarinibacter, Lutimaribacter, and Maritimibacter, including a novel species: Psychromarinibacter sediminicola sp. nov.</title>
        <authorList>
            <person name="Wang Y.-H."/>
            <person name="Ye M.-Q."/>
            <person name="Du Z.-J."/>
        </authorList>
    </citation>
    <scope>NUCLEOTIDE SEQUENCE</scope>
    <source>
        <strain evidence="11">C21-152</strain>
    </source>
</reference>
<evidence type="ECO:0000313" key="12">
    <source>
        <dbReference type="Proteomes" id="UP001220964"/>
    </source>
</evidence>
<sequence length="288" mass="30689">MANCKTLLASAALSLTLAAPGLAQDDSAPAEVTADTVVATVDGVDITIGHMIAMRETLSDQNKGLPDEVIFEGLMERLIQQRAVSLSVDEVDKATELTIDNEESSLIAASKVNALASTIAVTEEDLQAAYDAKYADYEPVKEFNASHILVESEEAAQAVIEELEGGADFAAVAKEKSTGPSGANGGSLGWFGPGQMVPEFEEAVVTLEPGEISAPVQTQFGWHVVKLNETRLPEAPELAEVRGTLETELWEQKLRAEINEIVEAAEIDRADVSEIDPAVLKDLSLITE</sequence>
<dbReference type="PROSITE" id="PS01096">
    <property type="entry name" value="PPIC_PPIASE_1"/>
    <property type="match status" value="1"/>
</dbReference>
<keyword evidence="8 11" id="KW-0413">Isomerase</keyword>
<dbReference type="InterPro" id="IPR050245">
    <property type="entry name" value="PrsA_foldase"/>
</dbReference>
<protein>
    <recommendedName>
        <fullName evidence="4">Parvulin-like PPIase</fullName>
        <ecNumber evidence="3">5.2.1.8</ecNumber>
    </recommendedName>
    <alternativeName>
        <fullName evidence="6">Peptidyl-prolyl cis-trans isomerase plp</fullName>
    </alternativeName>
    <alternativeName>
        <fullName evidence="7">Rotamase plp</fullName>
    </alternativeName>
</protein>
<evidence type="ECO:0000256" key="6">
    <source>
        <dbReference type="ARBA" id="ARBA00030642"/>
    </source>
</evidence>
<name>A0AAE3TA47_9RHOB</name>
<evidence type="ECO:0000256" key="9">
    <source>
        <dbReference type="SAM" id="SignalP"/>
    </source>
</evidence>
<dbReference type="InterPro" id="IPR046357">
    <property type="entry name" value="PPIase_dom_sf"/>
</dbReference>
<dbReference type="RefSeq" id="WP_275567770.1">
    <property type="nucleotide sequence ID" value="NZ_JARGYC010000031.1"/>
</dbReference>
<feature type="signal peptide" evidence="9">
    <location>
        <begin position="1"/>
        <end position="23"/>
    </location>
</feature>
<evidence type="ECO:0000259" key="10">
    <source>
        <dbReference type="PROSITE" id="PS50198"/>
    </source>
</evidence>
<dbReference type="Gene3D" id="3.10.50.40">
    <property type="match status" value="1"/>
</dbReference>
<dbReference type="PANTHER" id="PTHR47245:SF2">
    <property type="entry name" value="PEPTIDYL-PROLYL CIS-TRANS ISOMERASE HP_0175-RELATED"/>
    <property type="match status" value="1"/>
</dbReference>
<feature type="domain" description="PpiC" evidence="10">
    <location>
        <begin position="140"/>
        <end position="229"/>
    </location>
</feature>
<keyword evidence="5 8" id="KW-0697">Rotamase</keyword>
<evidence type="ECO:0000256" key="1">
    <source>
        <dbReference type="ARBA" id="ARBA00000971"/>
    </source>
</evidence>
<evidence type="ECO:0000256" key="7">
    <source>
        <dbReference type="ARBA" id="ARBA00031484"/>
    </source>
</evidence>